<evidence type="ECO:0000256" key="2">
    <source>
        <dbReference type="ARBA" id="ARBA00022729"/>
    </source>
</evidence>
<dbReference type="InterPro" id="IPR006969">
    <property type="entry name" value="Stig-like"/>
</dbReference>
<reference evidence="4 5" key="1">
    <citation type="journal article" date="2014" name="PLoS ONE">
        <title>Global Analysis of Gene Expression Profiles in Physic Nut (Jatropha curcas L.) Seedlings Exposed to Salt Stress.</title>
        <authorList>
            <person name="Zhang L."/>
            <person name="Zhang C."/>
            <person name="Wu P."/>
            <person name="Chen Y."/>
            <person name="Li M."/>
            <person name="Jiang H."/>
            <person name="Wu G."/>
        </authorList>
    </citation>
    <scope>NUCLEOTIDE SEQUENCE [LARGE SCALE GENOMIC DNA]</scope>
    <source>
        <strain evidence="5">cv. GZQX0401</strain>
        <tissue evidence="4">Young leaves</tissue>
    </source>
</reference>
<gene>
    <name evidence="4" type="ORF">JCGZ_08636</name>
</gene>
<dbReference type="EMBL" id="KK916822">
    <property type="protein sequence ID" value="KDP20237.1"/>
    <property type="molecule type" value="Genomic_DNA"/>
</dbReference>
<evidence type="ECO:0000256" key="1">
    <source>
        <dbReference type="ARBA" id="ARBA00006010"/>
    </source>
</evidence>
<dbReference type="STRING" id="180498.A0A067J922"/>
<dbReference type="PANTHER" id="PTHR33227">
    <property type="entry name" value="STIGMA-SPECIFIC STIG1-LIKE PROTEIN 3"/>
    <property type="match status" value="1"/>
</dbReference>
<accession>A0A067J922</accession>
<evidence type="ECO:0000313" key="4">
    <source>
        <dbReference type="EMBL" id="KDP20237.1"/>
    </source>
</evidence>
<sequence length="150" mass="16147">MAPSLLKLTTILSVLLLLLVSFHTQKSLAAESEDDEEYILDTPLPNFRSRSSFLARVIRKGTRCNALSSNICNGVYANNGTSLLYCCKSHCRNVLGDQNNCGECGSKCKFGERCCHGSCISVAYDANNCGGCNKKCPPGVPCNYGVCGYA</sequence>
<dbReference type="OrthoDB" id="2013942at2759"/>
<evidence type="ECO:0000256" key="3">
    <source>
        <dbReference type="SAM" id="SignalP"/>
    </source>
</evidence>
<organism evidence="4 5">
    <name type="scientific">Jatropha curcas</name>
    <name type="common">Barbados nut</name>
    <dbReference type="NCBI Taxonomy" id="180498"/>
    <lineage>
        <taxon>Eukaryota</taxon>
        <taxon>Viridiplantae</taxon>
        <taxon>Streptophyta</taxon>
        <taxon>Embryophyta</taxon>
        <taxon>Tracheophyta</taxon>
        <taxon>Spermatophyta</taxon>
        <taxon>Magnoliopsida</taxon>
        <taxon>eudicotyledons</taxon>
        <taxon>Gunneridae</taxon>
        <taxon>Pentapetalae</taxon>
        <taxon>rosids</taxon>
        <taxon>fabids</taxon>
        <taxon>Malpighiales</taxon>
        <taxon>Euphorbiaceae</taxon>
        <taxon>Crotonoideae</taxon>
        <taxon>Jatropheae</taxon>
        <taxon>Jatropha</taxon>
    </lineage>
</organism>
<dbReference type="Proteomes" id="UP000027138">
    <property type="component" value="Unassembled WGS sequence"/>
</dbReference>
<feature type="chain" id="PRO_5001638548" evidence="3">
    <location>
        <begin position="30"/>
        <end position="150"/>
    </location>
</feature>
<keyword evidence="2 3" id="KW-0732">Signal</keyword>
<keyword evidence="5" id="KW-1185">Reference proteome</keyword>
<feature type="signal peptide" evidence="3">
    <location>
        <begin position="1"/>
        <end position="29"/>
    </location>
</feature>
<name>A0A067J922_JATCU</name>
<proteinExistence type="inferred from homology"/>
<comment type="similarity">
    <text evidence="1">Belongs to the STIG1 family.</text>
</comment>
<dbReference type="Pfam" id="PF04885">
    <property type="entry name" value="Stig1"/>
    <property type="match status" value="1"/>
</dbReference>
<dbReference type="PANTHER" id="PTHR33227:SF6">
    <property type="entry name" value="PROTEIN GRIM REAPER"/>
    <property type="match status" value="1"/>
</dbReference>
<dbReference type="AlphaFoldDB" id="A0A067J922"/>
<protein>
    <submittedName>
        <fullName evidence="4">Uncharacterized protein</fullName>
    </submittedName>
</protein>
<evidence type="ECO:0000313" key="5">
    <source>
        <dbReference type="Proteomes" id="UP000027138"/>
    </source>
</evidence>